<gene>
    <name evidence="2" type="primary">tagF</name>
    <name evidence="2" type="ORF">JF539_08530</name>
</gene>
<evidence type="ECO:0000313" key="2">
    <source>
        <dbReference type="EMBL" id="MBN9670383.1"/>
    </source>
</evidence>
<reference evidence="2" key="1">
    <citation type="submission" date="2020-12" db="EMBL/GenBank/DDBJ databases">
        <title>Oil enriched cultivation method for isolating marine PHA-producing bacteria.</title>
        <authorList>
            <person name="Zheng W."/>
            <person name="Yu S."/>
            <person name="Huang Y."/>
        </authorList>
    </citation>
    <scope>NUCLEOTIDE SEQUENCE</scope>
    <source>
        <strain evidence="2">SY-2-12</strain>
    </source>
</reference>
<evidence type="ECO:0000256" key="1">
    <source>
        <dbReference type="SAM" id="MobiDB-lite"/>
    </source>
</evidence>
<dbReference type="RefSeq" id="WP_207139871.1">
    <property type="nucleotide sequence ID" value="NZ_JAEKJZ010000001.1"/>
</dbReference>
<dbReference type="Proteomes" id="UP000664096">
    <property type="component" value="Unassembled WGS sequence"/>
</dbReference>
<evidence type="ECO:0000313" key="3">
    <source>
        <dbReference type="Proteomes" id="UP000664096"/>
    </source>
</evidence>
<proteinExistence type="predicted"/>
<dbReference type="Gene3D" id="3.40.1730.10">
    <property type="entry name" value="pa0076 domain"/>
    <property type="match status" value="1"/>
</dbReference>
<organism evidence="2 3">
    <name type="scientific">Roseibium aggregatum</name>
    <dbReference type="NCBI Taxonomy" id="187304"/>
    <lineage>
        <taxon>Bacteria</taxon>
        <taxon>Pseudomonadati</taxon>
        <taxon>Pseudomonadota</taxon>
        <taxon>Alphaproteobacteria</taxon>
        <taxon>Hyphomicrobiales</taxon>
        <taxon>Stappiaceae</taxon>
        <taxon>Roseibium</taxon>
    </lineage>
</organism>
<dbReference type="InterPro" id="IPR038225">
    <property type="entry name" value="TagF_sf"/>
</dbReference>
<accession>A0A939ECE7</accession>
<feature type="region of interest" description="Disordered" evidence="1">
    <location>
        <begin position="211"/>
        <end position="231"/>
    </location>
</feature>
<feature type="compositionally biased region" description="Basic and acidic residues" evidence="1">
    <location>
        <begin position="222"/>
        <end position="231"/>
    </location>
</feature>
<dbReference type="NCBIfam" id="TIGR03373">
    <property type="entry name" value="VI_minor_4"/>
    <property type="match status" value="1"/>
</dbReference>
<name>A0A939ECE7_9HYPH</name>
<protein>
    <submittedName>
        <fullName evidence="2">Type VI secretion system-associated protein TagF</fullName>
    </submittedName>
</protein>
<comment type="caution">
    <text evidence="2">The sequence shown here is derived from an EMBL/GenBank/DDBJ whole genome shotgun (WGS) entry which is preliminary data.</text>
</comment>
<dbReference type="Pfam" id="PF09867">
    <property type="entry name" value="TagF_N"/>
    <property type="match status" value="1"/>
</dbReference>
<dbReference type="PIRSF" id="PIRSF029287">
    <property type="entry name" value="UCP029287"/>
    <property type="match status" value="1"/>
</dbReference>
<dbReference type="AlphaFoldDB" id="A0A939ECE7"/>
<sequence>MGGGRPGAGYFGKLPDRADFVVSACPPGFLKLWELFVTKGLIQSREDLGDAWEEAYMTMPVWRFRLTPVETGGALADPVVGALMPSVDKVGRKFPLTIVAAANSGVAPDGRGAEGWFAEAESALLSVLAEDAGLAEFQDAVAGLGAPCINEIELPPGDMRELAADAEAAPAALTEFWCEGGPRRYAFRCRGVPRAEAFRWLLLPETFGSEESRTSVAGSTEGRLDPENDRI</sequence>
<dbReference type="EMBL" id="JAEKJZ010000001">
    <property type="protein sequence ID" value="MBN9670383.1"/>
    <property type="molecule type" value="Genomic_DNA"/>
</dbReference>
<dbReference type="InterPro" id="IPR017748">
    <property type="entry name" value="TagF"/>
</dbReference>